<evidence type="ECO:0000256" key="1">
    <source>
        <dbReference type="SAM" id="MobiDB-lite"/>
    </source>
</evidence>
<dbReference type="Proteomes" id="UP000000759">
    <property type="component" value="Chromosome 4"/>
</dbReference>
<dbReference type="AlphaFoldDB" id="B7FUL6"/>
<keyword evidence="4" id="KW-1185">Reference proteome</keyword>
<gene>
    <name evidence="3" type="ORF">PHATRDRAFT_44593</name>
</gene>
<organism evidence="3 4">
    <name type="scientific">Phaeodactylum tricornutum (strain CCAP 1055/1)</name>
    <dbReference type="NCBI Taxonomy" id="556484"/>
    <lineage>
        <taxon>Eukaryota</taxon>
        <taxon>Sar</taxon>
        <taxon>Stramenopiles</taxon>
        <taxon>Ochrophyta</taxon>
        <taxon>Bacillariophyta</taxon>
        <taxon>Bacillariophyceae</taxon>
        <taxon>Bacillariophycidae</taxon>
        <taxon>Naviculales</taxon>
        <taxon>Phaeodactylaceae</taxon>
        <taxon>Phaeodactylum</taxon>
    </lineage>
</organism>
<dbReference type="RefSeq" id="XP_002178338.1">
    <property type="nucleotide sequence ID" value="XM_002178302.1"/>
</dbReference>
<dbReference type="InParanoid" id="B7FUL6"/>
<reference evidence="4" key="2">
    <citation type="submission" date="2008-08" db="EMBL/GenBank/DDBJ databases">
        <authorList>
            <consortium name="Diatom Consortium"/>
            <person name="Grigoriev I."/>
            <person name="Grimwood J."/>
            <person name="Kuo A."/>
            <person name="Otillar R.P."/>
            <person name="Salamov A."/>
            <person name="Detter J.C."/>
            <person name="Lindquist E."/>
            <person name="Shapiro H."/>
            <person name="Lucas S."/>
            <person name="Glavina del Rio T."/>
            <person name="Pitluck S."/>
            <person name="Rokhsar D."/>
            <person name="Bowler C."/>
        </authorList>
    </citation>
    <scope>GENOME REANNOTATION</scope>
    <source>
        <strain evidence="4">CCAP 1055/1</strain>
    </source>
</reference>
<dbReference type="Gene3D" id="3.40.50.1110">
    <property type="entry name" value="SGNH hydrolase"/>
    <property type="match status" value="1"/>
</dbReference>
<feature type="region of interest" description="Disordered" evidence="1">
    <location>
        <begin position="1"/>
        <end position="80"/>
    </location>
</feature>
<dbReference type="InterPro" id="IPR036514">
    <property type="entry name" value="SGNH_hydro_sf"/>
</dbReference>
<reference evidence="3 4" key="1">
    <citation type="journal article" date="2008" name="Nature">
        <title>The Phaeodactylum genome reveals the evolutionary history of diatom genomes.</title>
        <authorList>
            <person name="Bowler C."/>
            <person name="Allen A.E."/>
            <person name="Badger J.H."/>
            <person name="Grimwood J."/>
            <person name="Jabbari K."/>
            <person name="Kuo A."/>
            <person name="Maheswari U."/>
            <person name="Martens C."/>
            <person name="Maumus F."/>
            <person name="Otillar R.P."/>
            <person name="Rayko E."/>
            <person name="Salamov A."/>
            <person name="Vandepoele K."/>
            <person name="Beszteri B."/>
            <person name="Gruber A."/>
            <person name="Heijde M."/>
            <person name="Katinka M."/>
            <person name="Mock T."/>
            <person name="Valentin K."/>
            <person name="Verret F."/>
            <person name="Berges J.A."/>
            <person name="Brownlee C."/>
            <person name="Cadoret J.P."/>
            <person name="Chiovitti A."/>
            <person name="Choi C.J."/>
            <person name="Coesel S."/>
            <person name="De Martino A."/>
            <person name="Detter J.C."/>
            <person name="Durkin C."/>
            <person name="Falciatore A."/>
            <person name="Fournet J."/>
            <person name="Haruta M."/>
            <person name="Huysman M.J."/>
            <person name="Jenkins B.D."/>
            <person name="Jiroutova K."/>
            <person name="Jorgensen R.E."/>
            <person name="Joubert Y."/>
            <person name="Kaplan A."/>
            <person name="Kroger N."/>
            <person name="Kroth P.G."/>
            <person name="La Roche J."/>
            <person name="Lindquist E."/>
            <person name="Lommer M."/>
            <person name="Martin-Jezequel V."/>
            <person name="Lopez P.J."/>
            <person name="Lucas S."/>
            <person name="Mangogna M."/>
            <person name="McGinnis K."/>
            <person name="Medlin L.K."/>
            <person name="Montsant A."/>
            <person name="Oudot-Le Secq M.P."/>
            <person name="Napoli C."/>
            <person name="Obornik M."/>
            <person name="Parker M.S."/>
            <person name="Petit J.L."/>
            <person name="Porcel B.M."/>
            <person name="Poulsen N."/>
            <person name="Robison M."/>
            <person name="Rychlewski L."/>
            <person name="Rynearson T.A."/>
            <person name="Schmutz J."/>
            <person name="Shapiro H."/>
            <person name="Siaut M."/>
            <person name="Stanley M."/>
            <person name="Sussman M.R."/>
            <person name="Taylor A.R."/>
            <person name="Vardi A."/>
            <person name="von Dassow P."/>
            <person name="Vyverman W."/>
            <person name="Willis A."/>
            <person name="Wyrwicz L.S."/>
            <person name="Rokhsar D.S."/>
            <person name="Weissenbach J."/>
            <person name="Armbrust E.V."/>
            <person name="Green B.R."/>
            <person name="Van de Peer Y."/>
            <person name="Grigoriev I.V."/>
        </authorList>
    </citation>
    <scope>NUCLEOTIDE SEQUENCE [LARGE SCALE GENOMIC DNA]</scope>
    <source>
        <strain evidence="3 4">CCAP 1055/1</strain>
    </source>
</reference>
<sequence length="518" mass="57478">MKRLFGRTKKLGAEQEQPTPLAGSGVVGTTRPRRDRQQSLLKEPEQGSMVACLEHKSQRGDVEPSSSYSLMKSNKSDNMPSAVNDVEAGAGGNEVTSKIPASNGLSDIFHRLRFSATSFTNATKDKVAASGTVANETVAPMQGPTSKQPTYEGFQGKMRYLATVVCGGWFVYVLLFAIMATGLAYGALNDGNFLDFVDWDKNINVAFVGNSYFFLNDIPRLVETIADGHVYQNSVLHSGGSLGGLLVTGNGMYPRWQTNEAILDSSYKNSYGNSMTLYDYGLCTVQQMLNGSDSNVTYLNQNYQNYLTYTTNQLSQNKVKWDYVVLVDQTKRMAIESAREDTTYALANFYAPLLKKTGAVPVVVDTHAFWSSNTNMTGLGDIPNFQKMIYNGVRDYVSVLSKHLPRKQTPIVAPIGIAYLTIYDEKPELYQQLFMDDGVHASFYGSYLLSIVIYTTVFGHLPSDQVSIPERIENLFANSRKLVYGESTAAFPSYDEAYYLRNVARRVVLGHHRPKSFQ</sequence>
<dbReference type="OrthoDB" id="42863at2759"/>
<proteinExistence type="predicted"/>
<protein>
    <submittedName>
        <fullName evidence="3">Uncharacterized protein</fullName>
    </submittedName>
</protein>
<name>B7FUL6_PHATC</name>
<keyword evidence="2" id="KW-0472">Membrane</keyword>
<feature type="compositionally biased region" description="Basic residues" evidence="1">
    <location>
        <begin position="1"/>
        <end position="10"/>
    </location>
</feature>
<dbReference type="PaxDb" id="2850-Phatr44593"/>
<dbReference type="GeneID" id="7197612"/>
<keyword evidence="2" id="KW-1133">Transmembrane helix</keyword>
<feature type="compositionally biased region" description="Basic and acidic residues" evidence="1">
    <location>
        <begin position="53"/>
        <end position="62"/>
    </location>
</feature>
<dbReference type="KEGG" id="pti:PHATRDRAFT_44593"/>
<evidence type="ECO:0000256" key="2">
    <source>
        <dbReference type="SAM" id="Phobius"/>
    </source>
</evidence>
<evidence type="ECO:0000313" key="4">
    <source>
        <dbReference type="Proteomes" id="UP000000759"/>
    </source>
</evidence>
<dbReference type="eggNOG" id="ENOG502SNW4">
    <property type="taxonomic scope" value="Eukaryota"/>
</dbReference>
<evidence type="ECO:0000313" key="3">
    <source>
        <dbReference type="EMBL" id="EEC50003.1"/>
    </source>
</evidence>
<feature type="transmembrane region" description="Helical" evidence="2">
    <location>
        <begin position="160"/>
        <end position="188"/>
    </location>
</feature>
<keyword evidence="2" id="KW-0812">Transmembrane</keyword>
<dbReference type="HOGENOM" id="CLU_513383_0_0_1"/>
<dbReference type="EMBL" id="CM000607">
    <property type="protein sequence ID" value="EEC50003.1"/>
    <property type="molecule type" value="Genomic_DNA"/>
</dbReference>
<accession>B7FUL6</accession>